<name>A0AAV0LMX0_9ROSI</name>
<organism evidence="1 2">
    <name type="scientific">Linum tenue</name>
    <dbReference type="NCBI Taxonomy" id="586396"/>
    <lineage>
        <taxon>Eukaryota</taxon>
        <taxon>Viridiplantae</taxon>
        <taxon>Streptophyta</taxon>
        <taxon>Embryophyta</taxon>
        <taxon>Tracheophyta</taxon>
        <taxon>Spermatophyta</taxon>
        <taxon>Magnoliopsida</taxon>
        <taxon>eudicotyledons</taxon>
        <taxon>Gunneridae</taxon>
        <taxon>Pentapetalae</taxon>
        <taxon>rosids</taxon>
        <taxon>fabids</taxon>
        <taxon>Malpighiales</taxon>
        <taxon>Linaceae</taxon>
        <taxon>Linum</taxon>
    </lineage>
</organism>
<comment type="caution">
    <text evidence="1">The sequence shown here is derived from an EMBL/GenBank/DDBJ whole genome shotgun (WGS) entry which is preliminary data.</text>
</comment>
<reference evidence="1" key="1">
    <citation type="submission" date="2022-08" db="EMBL/GenBank/DDBJ databases">
        <authorList>
            <person name="Gutierrez-Valencia J."/>
        </authorList>
    </citation>
    <scope>NUCLEOTIDE SEQUENCE</scope>
</reference>
<dbReference type="Proteomes" id="UP001154282">
    <property type="component" value="Unassembled WGS sequence"/>
</dbReference>
<dbReference type="EMBL" id="CAMGYJ010000006">
    <property type="protein sequence ID" value="CAI0434864.1"/>
    <property type="molecule type" value="Genomic_DNA"/>
</dbReference>
<dbReference type="AlphaFoldDB" id="A0AAV0LMX0"/>
<feature type="non-terminal residue" evidence="1">
    <location>
        <position position="1"/>
    </location>
</feature>
<protein>
    <submittedName>
        <fullName evidence="1">Uncharacterized protein</fullName>
    </submittedName>
</protein>
<gene>
    <name evidence="1" type="ORF">LITE_LOCUS24452</name>
</gene>
<keyword evidence="2" id="KW-1185">Reference proteome</keyword>
<evidence type="ECO:0000313" key="1">
    <source>
        <dbReference type="EMBL" id="CAI0434864.1"/>
    </source>
</evidence>
<proteinExistence type="predicted"/>
<sequence length="49" mass="5178">DLLVQIGSLEKSNSFSSTDLAIAVQICSSEVSVELIHVRPRHAGSPGND</sequence>
<evidence type="ECO:0000313" key="2">
    <source>
        <dbReference type="Proteomes" id="UP001154282"/>
    </source>
</evidence>
<accession>A0AAV0LMX0</accession>